<feature type="domain" description="HTH cro/C1-type" evidence="2">
    <location>
        <begin position="33"/>
        <end position="86"/>
    </location>
</feature>
<dbReference type="Pfam" id="PF13744">
    <property type="entry name" value="HTH_37"/>
    <property type="match status" value="1"/>
</dbReference>
<dbReference type="Gene3D" id="1.10.260.40">
    <property type="entry name" value="lambda repressor-like DNA-binding domains"/>
    <property type="match status" value="1"/>
</dbReference>
<proteinExistence type="predicted"/>
<dbReference type="CDD" id="cd00093">
    <property type="entry name" value="HTH_XRE"/>
    <property type="match status" value="1"/>
</dbReference>
<dbReference type="OrthoDB" id="129597at2"/>
<dbReference type="InterPro" id="IPR039554">
    <property type="entry name" value="HigA2-like_HTH"/>
</dbReference>
<dbReference type="EMBL" id="CP003944">
    <property type="protein sequence ID" value="AFZ51077.1"/>
    <property type="molecule type" value="Genomic_DNA"/>
</dbReference>
<evidence type="ECO:0000256" key="1">
    <source>
        <dbReference type="SAM" id="MobiDB-lite"/>
    </source>
</evidence>
<dbReference type="RefSeq" id="WP_015230067.1">
    <property type="nucleotide sequence ID" value="NC_019780.1"/>
</dbReference>
<dbReference type="eggNOG" id="COG3620">
    <property type="taxonomic scope" value="Bacteria"/>
</dbReference>
<dbReference type="SMART" id="SM00530">
    <property type="entry name" value="HTH_XRE"/>
    <property type="match status" value="1"/>
</dbReference>
<gene>
    <name evidence="3" type="ORF">Dacsa_2482</name>
</gene>
<dbReference type="GO" id="GO:0003677">
    <property type="term" value="F:DNA binding"/>
    <property type="evidence" value="ECO:0007669"/>
    <property type="project" value="InterPro"/>
</dbReference>
<protein>
    <submittedName>
        <fullName evidence="3">Transcriptional regulator with C-terminal CBS domains</fullName>
    </submittedName>
</protein>
<dbReference type="AlphaFoldDB" id="K9YX41"/>
<dbReference type="InterPro" id="IPR001387">
    <property type="entry name" value="Cro/C1-type_HTH"/>
</dbReference>
<dbReference type="HOGENOM" id="CLU_066192_13_1_3"/>
<dbReference type="KEGG" id="dsl:Dacsa_2482"/>
<reference evidence="3" key="1">
    <citation type="submission" date="2012-04" db="EMBL/GenBank/DDBJ databases">
        <title>Finished genome of Dactylococcopsis salina PCC 8305.</title>
        <authorList>
            <consortium name="US DOE Joint Genome Institute"/>
            <person name="Gugger M."/>
            <person name="Coursin T."/>
            <person name="Rippka R."/>
            <person name="Tandeau De Marsac N."/>
            <person name="Huntemann M."/>
            <person name="Wei C.-L."/>
            <person name="Han J."/>
            <person name="Detter J.C."/>
            <person name="Han C."/>
            <person name="Tapia R."/>
            <person name="Daligault H."/>
            <person name="Chen A."/>
            <person name="Krypides N."/>
            <person name="Mavromatis K."/>
            <person name="Markowitz V."/>
            <person name="Szeto E."/>
            <person name="Ivanova N."/>
            <person name="Ovchinnikova G."/>
            <person name="Pagani I."/>
            <person name="Pati A."/>
            <person name="Goodwin L."/>
            <person name="Peters L."/>
            <person name="Pitluck S."/>
            <person name="Woyke T."/>
            <person name="Kerfeld C."/>
        </authorList>
    </citation>
    <scope>NUCLEOTIDE SEQUENCE [LARGE SCALE GENOMIC DNA]</scope>
    <source>
        <strain evidence="3">PCC 8305</strain>
    </source>
</reference>
<name>K9YX41_DACS8</name>
<organism evidence="3 4">
    <name type="scientific">Dactylococcopsis salina (strain PCC 8305)</name>
    <name type="common">Myxobactron salinum</name>
    <dbReference type="NCBI Taxonomy" id="13035"/>
    <lineage>
        <taxon>Bacteria</taxon>
        <taxon>Bacillati</taxon>
        <taxon>Cyanobacteriota</taxon>
        <taxon>Cyanophyceae</taxon>
        <taxon>Nodosilineales</taxon>
        <taxon>Cymatolegaceae</taxon>
        <taxon>Dactylococcopsis</taxon>
    </lineage>
</organism>
<evidence type="ECO:0000313" key="3">
    <source>
        <dbReference type="EMBL" id="AFZ51077.1"/>
    </source>
</evidence>
<sequence>MARKFSELTQNFSEEQRQRIEEKKAALWEEMSLAEIRQALSLTQSTLAETMDVGQAEISKIENRTDIFISTLRRFINAMGGELEINAVFPDRTIEIQNFSAFNQKPEHPNSFTNQLEEDRYFKKPDHS</sequence>
<feature type="region of interest" description="Disordered" evidence="1">
    <location>
        <begin position="100"/>
        <end position="128"/>
    </location>
</feature>
<keyword evidence="4" id="KW-1185">Reference proteome</keyword>
<evidence type="ECO:0000259" key="2">
    <source>
        <dbReference type="PROSITE" id="PS50943"/>
    </source>
</evidence>
<dbReference type="PROSITE" id="PS50943">
    <property type="entry name" value="HTH_CROC1"/>
    <property type="match status" value="1"/>
</dbReference>
<dbReference type="Proteomes" id="UP000010482">
    <property type="component" value="Chromosome"/>
</dbReference>
<dbReference type="STRING" id="13035.Dacsa_2482"/>
<accession>K9YX41</accession>
<feature type="compositionally biased region" description="Basic and acidic residues" evidence="1">
    <location>
        <begin position="117"/>
        <end position="128"/>
    </location>
</feature>
<evidence type="ECO:0000313" key="4">
    <source>
        <dbReference type="Proteomes" id="UP000010482"/>
    </source>
</evidence>
<dbReference type="InterPro" id="IPR010982">
    <property type="entry name" value="Lambda_DNA-bd_dom_sf"/>
</dbReference>
<dbReference type="SUPFAM" id="SSF47413">
    <property type="entry name" value="lambda repressor-like DNA-binding domains"/>
    <property type="match status" value="1"/>
</dbReference>